<name>A0A9N9WRI9_9DIPT</name>
<proteinExistence type="predicted"/>
<dbReference type="GO" id="GO:0000472">
    <property type="term" value="P:endonucleolytic cleavage to generate mature 5'-end of SSU-rRNA from (SSU-rRNA, 5.8S rRNA, LSU-rRNA)"/>
    <property type="evidence" value="ECO:0007669"/>
    <property type="project" value="TreeGrafter"/>
</dbReference>
<dbReference type="InterPro" id="IPR016024">
    <property type="entry name" value="ARM-type_fold"/>
</dbReference>
<dbReference type="InterPro" id="IPR040000">
    <property type="entry name" value="NOP9"/>
</dbReference>
<dbReference type="GO" id="GO:0000056">
    <property type="term" value="P:ribosomal small subunit export from nucleus"/>
    <property type="evidence" value="ECO:0007669"/>
    <property type="project" value="TreeGrafter"/>
</dbReference>
<dbReference type="InterPro" id="IPR033133">
    <property type="entry name" value="PUM-HD"/>
</dbReference>
<dbReference type="GO" id="GO:0003723">
    <property type="term" value="F:RNA binding"/>
    <property type="evidence" value="ECO:0007669"/>
    <property type="project" value="InterPro"/>
</dbReference>
<dbReference type="GO" id="GO:0000447">
    <property type="term" value="P:endonucleolytic cleavage in ITS1 to separate SSU-rRNA from 5.8S rRNA and LSU-rRNA from tricistronic rRNA transcript (SSU-rRNA, 5.8S rRNA, LSU-rRNA)"/>
    <property type="evidence" value="ECO:0007669"/>
    <property type="project" value="TreeGrafter"/>
</dbReference>
<dbReference type="AlphaFoldDB" id="A0A9N9WRI9"/>
<dbReference type="PANTHER" id="PTHR13102">
    <property type="entry name" value="NUCLEOLAR PROTEIN 9"/>
    <property type="match status" value="1"/>
</dbReference>
<dbReference type="GO" id="GO:0000480">
    <property type="term" value="P:endonucleolytic cleavage in 5'-ETS of tricistronic rRNA transcript (SSU-rRNA, 5.8S rRNA, LSU-rRNA)"/>
    <property type="evidence" value="ECO:0007669"/>
    <property type="project" value="TreeGrafter"/>
</dbReference>
<dbReference type="Pfam" id="PF22493">
    <property type="entry name" value="PUF_NOP9"/>
    <property type="match status" value="1"/>
</dbReference>
<reference evidence="5" key="1">
    <citation type="submission" date="2022-01" db="EMBL/GenBank/DDBJ databases">
        <authorList>
            <person name="King R."/>
        </authorList>
    </citation>
    <scope>NUCLEOTIDE SEQUENCE</scope>
</reference>
<gene>
    <name evidence="5" type="ORF">CHIRRI_LOCUS4277</name>
</gene>
<dbReference type="EMBL" id="OU895877">
    <property type="protein sequence ID" value="CAG9801347.1"/>
    <property type="molecule type" value="Genomic_DNA"/>
</dbReference>
<dbReference type="SMART" id="SM00025">
    <property type="entry name" value="Pumilio"/>
    <property type="match status" value="3"/>
</dbReference>
<evidence type="ECO:0000256" key="1">
    <source>
        <dbReference type="ARBA" id="ARBA00022737"/>
    </source>
</evidence>
<dbReference type="InterPro" id="IPR011989">
    <property type="entry name" value="ARM-like"/>
</dbReference>
<dbReference type="GO" id="GO:0030688">
    <property type="term" value="C:preribosome, small subunit precursor"/>
    <property type="evidence" value="ECO:0007669"/>
    <property type="project" value="TreeGrafter"/>
</dbReference>
<dbReference type="InterPro" id="IPR001313">
    <property type="entry name" value="Pumilio_RNA-bd_rpt"/>
</dbReference>
<organism evidence="5 6">
    <name type="scientific">Chironomus riparius</name>
    <dbReference type="NCBI Taxonomy" id="315576"/>
    <lineage>
        <taxon>Eukaryota</taxon>
        <taxon>Metazoa</taxon>
        <taxon>Ecdysozoa</taxon>
        <taxon>Arthropoda</taxon>
        <taxon>Hexapoda</taxon>
        <taxon>Insecta</taxon>
        <taxon>Pterygota</taxon>
        <taxon>Neoptera</taxon>
        <taxon>Endopterygota</taxon>
        <taxon>Diptera</taxon>
        <taxon>Nematocera</taxon>
        <taxon>Chironomoidea</taxon>
        <taxon>Chironomidae</taxon>
        <taxon>Chironominae</taxon>
        <taxon>Chironomus</taxon>
    </lineage>
</organism>
<sequence length="592" mass="68510">MGKKSNKKESTETKVQDTQFELDNDFNQYIREISRNLYNEQNNDDESRILLINNFIEAIPDNQFEAVAQHGLGSKVTDSLIGFSSSENFEKFTSNLSSRKLYTDIKSTFVLENCMRIATIRALANESIKDEETVDDEPATKKRKFAKRSTDIEYNLKLDVKPEHIKYCNDLVMRLSKFVLNNIEDLLKSQGTHFVRTCLLSLAGIINIKSHDRNAPNQINLVTEYQKTINPEWIEIACDFATRIIQWPQFADLAFDEKSSTFLQILCQVLHNIGQQDTLKKLIKSIMKKCFMDEDNDQEEASDEKNFEILKPFTNRSAQFLLESVIQYCDEKQFLKIYNTYFKDYIVQMSDSSFNFTVQRLIDAVKNKEIYEEIFNQLTPQFANLLQNGKTGVVLAICKACDRLSFKQGQFIQSLLRCLECEKSPNFTIQCITNLMPLKVIEEKTEVDVHLHGSLILQHILKFNKPIKIIQNLLDMKPQHLSDIFCHPKGSRIADSFLESKFIGEKSREKLIKHLEGMYLKMALSRNGSHVLEKLYNISSDSQKEAIVKELSERMNQVNSSQSGKIVAYKLNAEMYARNPNQWRNFLSRSAK</sequence>
<dbReference type="PANTHER" id="PTHR13102:SF0">
    <property type="entry name" value="NUCLEOLAR PROTEIN 9"/>
    <property type="match status" value="1"/>
</dbReference>
<dbReference type="Proteomes" id="UP001153620">
    <property type="component" value="Chromosome 1"/>
</dbReference>
<evidence type="ECO:0000313" key="6">
    <source>
        <dbReference type="Proteomes" id="UP001153620"/>
    </source>
</evidence>
<dbReference type="GO" id="GO:0030686">
    <property type="term" value="C:90S preribosome"/>
    <property type="evidence" value="ECO:0007669"/>
    <property type="project" value="TreeGrafter"/>
</dbReference>
<dbReference type="OrthoDB" id="9987665at2759"/>
<accession>A0A9N9WRI9</accession>
<protein>
    <recommendedName>
        <fullName evidence="4">PUM-HD domain-containing protein</fullName>
    </recommendedName>
</protein>
<feature type="domain" description="PUM-HD" evidence="4">
    <location>
        <begin position="407"/>
        <end position="592"/>
    </location>
</feature>
<dbReference type="SUPFAM" id="SSF48371">
    <property type="entry name" value="ARM repeat"/>
    <property type="match status" value="1"/>
</dbReference>
<keyword evidence="2" id="KW-0539">Nucleus</keyword>
<evidence type="ECO:0000256" key="3">
    <source>
        <dbReference type="PROSITE-ProRule" id="PRU00317"/>
    </source>
</evidence>
<keyword evidence="1" id="KW-0677">Repeat</keyword>
<keyword evidence="6" id="KW-1185">Reference proteome</keyword>
<dbReference type="GO" id="GO:0005730">
    <property type="term" value="C:nucleolus"/>
    <property type="evidence" value="ECO:0007669"/>
    <property type="project" value="TreeGrafter"/>
</dbReference>
<evidence type="ECO:0000256" key="2">
    <source>
        <dbReference type="ARBA" id="ARBA00023242"/>
    </source>
</evidence>
<reference evidence="5" key="2">
    <citation type="submission" date="2022-10" db="EMBL/GenBank/DDBJ databases">
        <authorList>
            <consortium name="ENA_rothamsted_submissions"/>
            <consortium name="culmorum"/>
            <person name="King R."/>
        </authorList>
    </citation>
    <scope>NUCLEOTIDE SEQUENCE</scope>
</reference>
<evidence type="ECO:0000259" key="4">
    <source>
        <dbReference type="PROSITE" id="PS50303"/>
    </source>
</evidence>
<feature type="repeat" description="Pumilio" evidence="3">
    <location>
        <begin position="514"/>
        <end position="549"/>
    </location>
</feature>
<dbReference type="PROSITE" id="PS50302">
    <property type="entry name" value="PUM"/>
    <property type="match status" value="1"/>
</dbReference>
<evidence type="ECO:0000313" key="5">
    <source>
        <dbReference type="EMBL" id="CAG9801347.1"/>
    </source>
</evidence>
<dbReference type="PROSITE" id="PS50303">
    <property type="entry name" value="PUM_HD"/>
    <property type="match status" value="1"/>
</dbReference>
<dbReference type="Gene3D" id="1.25.10.10">
    <property type="entry name" value="Leucine-rich Repeat Variant"/>
    <property type="match status" value="1"/>
</dbReference>